<evidence type="ECO:0000259" key="2">
    <source>
        <dbReference type="Pfam" id="PF20515"/>
    </source>
</evidence>
<feature type="region of interest" description="Disordered" evidence="1">
    <location>
        <begin position="16"/>
        <end position="71"/>
    </location>
</feature>
<feature type="domain" description="Tet-like 2OG-Fe(II) oxygenase" evidence="2">
    <location>
        <begin position="170"/>
        <end position="252"/>
    </location>
</feature>
<dbReference type="Proteomes" id="UP000324748">
    <property type="component" value="Unassembled WGS sequence"/>
</dbReference>
<sequence length="259" mass="30431">MKFVFHHFVLQTLKSQNSPNSSQLSSLSSEHSSLSSQHSSLSSKSSSQHSSRENRSSKLANTRNKQKKRVEFHARLQERVIGVDMSTLKLIRWQRLHYYPKTRLYPTVPFDKEKDKPLRHPTPDEVSKACELVDRKFYLMNFGRVVLVDPNDEDSVIAIMEFTPWDQLTETDKENLNFISTFLHQSKEFVNPVGSSTRSWGGKMWGIGWRKSQDFMQKFGRYIKAFPPSKMEKFDKLFQQSKLLGEILGDYYRDYYFYC</sequence>
<keyword evidence="5" id="KW-1185">Reference proteome</keyword>
<name>A0A5B0MQ54_PUCGR</name>
<dbReference type="Pfam" id="PF20515">
    <property type="entry name" value="2OG-FeII_Oxy_6"/>
    <property type="match status" value="1"/>
</dbReference>
<dbReference type="OrthoDB" id="2518661at2759"/>
<feature type="compositionally biased region" description="Low complexity" evidence="1">
    <location>
        <begin position="16"/>
        <end position="49"/>
    </location>
</feature>
<evidence type="ECO:0000313" key="3">
    <source>
        <dbReference type="EMBL" id="KAA1072118.1"/>
    </source>
</evidence>
<reference evidence="4 5" key="1">
    <citation type="submission" date="2019-05" db="EMBL/GenBank/DDBJ databases">
        <title>Emergence of the Ug99 lineage of the wheat stem rust pathogen through somatic hybridization.</title>
        <authorList>
            <person name="Li F."/>
            <person name="Upadhyaya N.M."/>
            <person name="Sperschneider J."/>
            <person name="Matny O."/>
            <person name="Nguyen-Phuc H."/>
            <person name="Mago R."/>
            <person name="Raley C."/>
            <person name="Miller M.E."/>
            <person name="Silverstein K.A.T."/>
            <person name="Henningsen E."/>
            <person name="Hirsch C.D."/>
            <person name="Visser B."/>
            <person name="Pretorius Z.A."/>
            <person name="Steffenson B.J."/>
            <person name="Schwessinger B."/>
            <person name="Dodds P.N."/>
            <person name="Figueroa M."/>
        </authorList>
    </citation>
    <scope>NUCLEOTIDE SEQUENCE [LARGE SCALE GENOMIC DNA]</scope>
    <source>
        <strain evidence="4">21-0</strain>
    </source>
</reference>
<dbReference type="EMBL" id="VSWC01000144">
    <property type="protein sequence ID" value="KAA1078156.1"/>
    <property type="molecule type" value="Genomic_DNA"/>
</dbReference>
<accession>A0A5B0MQ54</accession>
<dbReference type="InterPro" id="IPR046798">
    <property type="entry name" value="2OG-FeII_Oxy_6"/>
</dbReference>
<proteinExistence type="predicted"/>
<evidence type="ECO:0000313" key="5">
    <source>
        <dbReference type="Proteomes" id="UP000324748"/>
    </source>
</evidence>
<evidence type="ECO:0000256" key="1">
    <source>
        <dbReference type="SAM" id="MobiDB-lite"/>
    </source>
</evidence>
<gene>
    <name evidence="3" type="ORF">PGT21_028366</name>
    <name evidence="4" type="ORF">PGT21_029662</name>
</gene>
<protein>
    <recommendedName>
        <fullName evidence="2">Tet-like 2OG-Fe(II) oxygenase domain-containing protein</fullName>
    </recommendedName>
</protein>
<dbReference type="AlphaFoldDB" id="A0A5B0MQ54"/>
<evidence type="ECO:0000313" key="4">
    <source>
        <dbReference type="EMBL" id="KAA1078156.1"/>
    </source>
</evidence>
<dbReference type="EMBL" id="VSWC01000170">
    <property type="protein sequence ID" value="KAA1072118.1"/>
    <property type="molecule type" value="Genomic_DNA"/>
</dbReference>
<comment type="caution">
    <text evidence="4">The sequence shown here is derived from an EMBL/GenBank/DDBJ whole genome shotgun (WGS) entry which is preliminary data.</text>
</comment>
<organism evidence="4 5">
    <name type="scientific">Puccinia graminis f. sp. tritici</name>
    <dbReference type="NCBI Taxonomy" id="56615"/>
    <lineage>
        <taxon>Eukaryota</taxon>
        <taxon>Fungi</taxon>
        <taxon>Dikarya</taxon>
        <taxon>Basidiomycota</taxon>
        <taxon>Pucciniomycotina</taxon>
        <taxon>Pucciniomycetes</taxon>
        <taxon>Pucciniales</taxon>
        <taxon>Pucciniaceae</taxon>
        <taxon>Puccinia</taxon>
    </lineage>
</organism>